<sequence length="270" mass="28749">MRNLLVHADDSPAMAARLESALAIGRRHRSHITLLVSSPFQQFVASDPFGGMYLAREALAKSQLAATELVERLSEQMRGEDVPWDISVGDGELVGTLAIAATLADLVIVSLGASGGKRTGASQMMAGDLAMMVPAPVLALPETQDVVDLDTPAMVAWNGSLEAANALRQAVPLLRDSSSVVLVTVGADEGRIDAEDALRYLSRHGIHAILRAEERRGVTVEEALERTARDLGAGLIVMGAFGHSRLRETFFGGVTRYLLDAAHTPLLLAH</sequence>
<evidence type="ECO:0000313" key="4">
    <source>
        <dbReference type="Proteomes" id="UP000030907"/>
    </source>
</evidence>
<keyword evidence="4" id="KW-1185">Reference proteome</keyword>
<evidence type="ECO:0000313" key="3">
    <source>
        <dbReference type="EMBL" id="AJA08056.1"/>
    </source>
</evidence>
<dbReference type="Proteomes" id="UP000030907">
    <property type="component" value="Chromosome"/>
</dbReference>
<dbReference type="CDD" id="cd00293">
    <property type="entry name" value="USP-like"/>
    <property type="match status" value="1"/>
</dbReference>
<dbReference type="KEGG" id="sphk:SKP52_05655"/>
<dbReference type="RefSeq" id="WP_039572651.1">
    <property type="nucleotide sequence ID" value="NZ_CP009122.1"/>
</dbReference>
<evidence type="ECO:0000259" key="2">
    <source>
        <dbReference type="Pfam" id="PF00582"/>
    </source>
</evidence>
<feature type="domain" description="UspA" evidence="2">
    <location>
        <begin position="1"/>
        <end position="130"/>
    </location>
</feature>
<dbReference type="EMBL" id="CP009122">
    <property type="protein sequence ID" value="AJA08056.1"/>
    <property type="molecule type" value="Genomic_DNA"/>
</dbReference>
<dbReference type="SUPFAM" id="SSF52402">
    <property type="entry name" value="Adenine nucleotide alpha hydrolases-like"/>
    <property type="match status" value="2"/>
</dbReference>
<dbReference type="HOGENOM" id="CLU_049301_5_2_5"/>
<gene>
    <name evidence="3" type="ORF">SKP52_05655</name>
</gene>
<dbReference type="STRING" id="1515612.SKP52_05655"/>
<feature type="domain" description="UspA" evidence="2">
    <location>
        <begin position="154"/>
        <end position="269"/>
    </location>
</feature>
<comment type="similarity">
    <text evidence="1">Belongs to the universal stress protein A family.</text>
</comment>
<organism evidence="3 4">
    <name type="scientific">Sphingopyxis fribergensis</name>
    <dbReference type="NCBI Taxonomy" id="1515612"/>
    <lineage>
        <taxon>Bacteria</taxon>
        <taxon>Pseudomonadati</taxon>
        <taxon>Pseudomonadota</taxon>
        <taxon>Alphaproteobacteria</taxon>
        <taxon>Sphingomonadales</taxon>
        <taxon>Sphingomonadaceae</taxon>
        <taxon>Sphingopyxis</taxon>
    </lineage>
</organism>
<dbReference type="PRINTS" id="PR01438">
    <property type="entry name" value="UNVRSLSTRESS"/>
</dbReference>
<name>A0A0A7PD70_9SPHN</name>
<dbReference type="PANTHER" id="PTHR46268">
    <property type="entry name" value="STRESS RESPONSE PROTEIN NHAX"/>
    <property type="match status" value="1"/>
</dbReference>
<evidence type="ECO:0000256" key="1">
    <source>
        <dbReference type="ARBA" id="ARBA00008791"/>
    </source>
</evidence>
<proteinExistence type="inferred from homology"/>
<dbReference type="Pfam" id="PF00582">
    <property type="entry name" value="Usp"/>
    <property type="match status" value="2"/>
</dbReference>
<dbReference type="PANTHER" id="PTHR46268:SF15">
    <property type="entry name" value="UNIVERSAL STRESS PROTEIN HP_0031"/>
    <property type="match status" value="1"/>
</dbReference>
<accession>A0A0A7PD70</accession>
<dbReference type="Gene3D" id="3.40.50.12370">
    <property type="match status" value="1"/>
</dbReference>
<reference evidence="3 4" key="1">
    <citation type="journal article" date="2015" name="Int. J. Syst. Evol. Microbiol.">
        <title>Description of Sphingopyxis fribergensis sp. nov. - a soil bacterium with the ability to degrade styrene and phenylacetic acid.</title>
        <authorList>
            <person name="Oelschlagel M."/>
            <person name="Ruckert C."/>
            <person name="Kalinowski J."/>
            <person name="Schmidt G."/>
            <person name="Schlomann M."/>
            <person name="Tischler D."/>
        </authorList>
    </citation>
    <scope>NUCLEOTIDE SEQUENCE [LARGE SCALE GENOMIC DNA]</scope>
    <source>
        <strain evidence="3 4">Kp5.2</strain>
    </source>
</reference>
<dbReference type="InterPro" id="IPR006016">
    <property type="entry name" value="UspA"/>
</dbReference>
<dbReference type="OrthoDB" id="9804721at2"/>
<dbReference type="InterPro" id="IPR006015">
    <property type="entry name" value="Universal_stress_UspA"/>
</dbReference>
<protein>
    <recommendedName>
        <fullName evidence="2">UspA domain-containing protein</fullName>
    </recommendedName>
</protein>
<dbReference type="AlphaFoldDB" id="A0A0A7PD70"/>